<dbReference type="PANTHER" id="PTHR15948">
    <property type="entry name" value="G-PROTEIN COUPLED RECEPTOR 89-RELATED"/>
    <property type="match status" value="1"/>
</dbReference>
<dbReference type="OrthoDB" id="264392at2759"/>
<reference evidence="8 9" key="1">
    <citation type="journal article" date="2018" name="BMC Genomics">
        <title>Genomic comparison of Trypanosoma conorhini and Trypanosoma rangeli to Trypanosoma cruzi strains of high and low virulence.</title>
        <authorList>
            <person name="Bradwell K.R."/>
            <person name="Koparde V.N."/>
            <person name="Matveyev A.V."/>
            <person name="Serrano M.G."/>
            <person name="Alves J.M."/>
            <person name="Parikh H."/>
            <person name="Huang B."/>
            <person name="Lee V."/>
            <person name="Espinosa-Alvarez O."/>
            <person name="Ortiz P.A."/>
            <person name="Costa-Martins A.G."/>
            <person name="Teixeira M.M."/>
            <person name="Buck G.A."/>
        </authorList>
    </citation>
    <scope>NUCLEOTIDE SEQUENCE [LARGE SCALE GENOMIC DNA]</scope>
    <source>
        <strain evidence="8 9">025E</strain>
    </source>
</reference>
<keyword evidence="4 5" id="KW-0472">Membrane</keyword>
<evidence type="ECO:0000313" key="8">
    <source>
        <dbReference type="EMBL" id="RNE98074.1"/>
    </source>
</evidence>
<evidence type="ECO:0000256" key="2">
    <source>
        <dbReference type="ARBA" id="ARBA00022692"/>
    </source>
</evidence>
<proteinExistence type="predicted"/>
<sequence>MLEALFALLLFLLLCYLGILFGRLVFVYTIERRTTQFCFVVVFALSTLIFSLALLGASKLGGLIFSARFSTRALRLALVADLVAVAVLCPLCIARLLLHGLHFRRCYALLIGGSLLLLFLRAWALPLAWLQRLSGPCLSWAAAAALWDAAAAVVAVLGVLAVAALSGYAAVTTPAAFLRPFVVKDSGERARVALGVLAKRQRHLLSLWVAKQRQIAEVRRGAPAASPGADTGARVWRWVAKSLRSTVRGGARGEKGDDDVARLTAEKDGIQAVSTAVFLQMSEIGSLVRSAESGATWRGLVDALLGLLLLLHACLKLLFTAISLLRWFFFSDAPAPPVPEDAATRVVRFLETYGLATSQGGEGEQRIVWVSLSLNAWMIVTSIRGLLLTVFRLVTTYTTFLSVDTTVLGLTVGMGAYFVGQLLLLRLSPRLEGASVLSTVLAEQLPRSDMYCHLNDLVFVLTSVCTLLAQQCMVPPQTATLHSLAE</sequence>
<feature type="transmembrane region" description="Helical" evidence="5">
    <location>
        <begin position="76"/>
        <end position="98"/>
    </location>
</feature>
<feature type="transmembrane region" description="Helical" evidence="5">
    <location>
        <begin position="37"/>
        <end position="56"/>
    </location>
</feature>
<evidence type="ECO:0000259" key="6">
    <source>
        <dbReference type="Pfam" id="PF12430"/>
    </source>
</evidence>
<dbReference type="EMBL" id="MKKU01001068">
    <property type="protein sequence ID" value="RNE98074.1"/>
    <property type="molecule type" value="Genomic_DNA"/>
</dbReference>
<keyword evidence="2 5" id="KW-0812">Transmembrane</keyword>
<dbReference type="InterPro" id="IPR022535">
    <property type="entry name" value="Golgi_pH-regulator_cons_dom"/>
</dbReference>
<evidence type="ECO:0000256" key="3">
    <source>
        <dbReference type="ARBA" id="ARBA00022989"/>
    </source>
</evidence>
<name>A0A422MXU8_9TRYP</name>
<gene>
    <name evidence="8" type="ORF">Tco025E_09311</name>
</gene>
<feature type="transmembrane region" description="Helical" evidence="5">
    <location>
        <begin position="376"/>
        <end position="395"/>
    </location>
</feature>
<keyword evidence="9" id="KW-1185">Reference proteome</keyword>
<dbReference type="InterPro" id="IPR025969">
    <property type="entry name" value="ABA_GPCR_dom"/>
</dbReference>
<feature type="transmembrane region" description="Helical" evidence="5">
    <location>
        <begin position="407"/>
        <end position="427"/>
    </location>
</feature>
<evidence type="ECO:0000256" key="4">
    <source>
        <dbReference type="ARBA" id="ARBA00023136"/>
    </source>
</evidence>
<evidence type="ECO:0000256" key="5">
    <source>
        <dbReference type="SAM" id="Phobius"/>
    </source>
</evidence>
<comment type="caution">
    <text evidence="8">The sequence shown here is derived from an EMBL/GenBank/DDBJ whole genome shotgun (WGS) entry which is preliminary data.</text>
</comment>
<feature type="transmembrane region" description="Helical" evidence="5">
    <location>
        <begin position="149"/>
        <end position="171"/>
    </location>
</feature>
<organism evidence="8 9">
    <name type="scientific">Trypanosoma conorhini</name>
    <dbReference type="NCBI Taxonomy" id="83891"/>
    <lineage>
        <taxon>Eukaryota</taxon>
        <taxon>Discoba</taxon>
        <taxon>Euglenozoa</taxon>
        <taxon>Kinetoplastea</taxon>
        <taxon>Metakinetoplastina</taxon>
        <taxon>Trypanosomatida</taxon>
        <taxon>Trypanosomatidae</taxon>
        <taxon>Trypanosoma</taxon>
    </lineage>
</organism>
<feature type="transmembrane region" description="Helical" evidence="5">
    <location>
        <begin position="6"/>
        <end position="30"/>
    </location>
</feature>
<dbReference type="RefSeq" id="XP_029223757.1">
    <property type="nucleotide sequence ID" value="XM_029376131.1"/>
</dbReference>
<dbReference type="AlphaFoldDB" id="A0A422MXU8"/>
<comment type="subcellular location">
    <subcellularLocation>
        <location evidence="1">Membrane</location>
        <topology evidence="1">Multi-pass membrane protein</topology>
    </subcellularLocation>
</comment>
<dbReference type="Pfam" id="PF12537">
    <property type="entry name" value="GPHR_N"/>
    <property type="match status" value="1"/>
</dbReference>
<evidence type="ECO:0000256" key="1">
    <source>
        <dbReference type="ARBA" id="ARBA00004141"/>
    </source>
</evidence>
<dbReference type="Proteomes" id="UP000284403">
    <property type="component" value="Unassembled WGS sequence"/>
</dbReference>
<evidence type="ECO:0000259" key="7">
    <source>
        <dbReference type="Pfam" id="PF12537"/>
    </source>
</evidence>
<dbReference type="PANTHER" id="PTHR15948:SF0">
    <property type="entry name" value="GOLGI PH REGULATOR A-RELATED"/>
    <property type="match status" value="1"/>
</dbReference>
<dbReference type="GeneID" id="40322922"/>
<feature type="domain" description="Abscisic acid G-protein coupled receptor-like" evidence="6">
    <location>
        <begin position="295"/>
        <end position="468"/>
    </location>
</feature>
<accession>A0A422MXU8</accession>
<feature type="transmembrane region" description="Helical" evidence="5">
    <location>
        <begin position="107"/>
        <end position="129"/>
    </location>
</feature>
<dbReference type="Pfam" id="PF12430">
    <property type="entry name" value="ABA_GPCR"/>
    <property type="match status" value="1"/>
</dbReference>
<protein>
    <submittedName>
        <fullName evidence="8">Putative Golgi pH regulator C</fullName>
    </submittedName>
</protein>
<feature type="domain" description="Golgi pH regulator conserved" evidence="7">
    <location>
        <begin position="147"/>
        <end position="215"/>
    </location>
</feature>
<dbReference type="InterPro" id="IPR015672">
    <property type="entry name" value="GPHR/GTG"/>
</dbReference>
<evidence type="ECO:0000313" key="9">
    <source>
        <dbReference type="Proteomes" id="UP000284403"/>
    </source>
</evidence>
<keyword evidence="3 5" id="KW-1133">Transmembrane helix</keyword>
<feature type="transmembrane region" description="Helical" evidence="5">
    <location>
        <begin position="303"/>
        <end position="329"/>
    </location>
</feature>
<dbReference type="GO" id="GO:0016020">
    <property type="term" value="C:membrane"/>
    <property type="evidence" value="ECO:0007669"/>
    <property type="project" value="UniProtKB-SubCell"/>
</dbReference>